<dbReference type="GeneID" id="108683211"/>
<keyword evidence="1" id="KW-1185">Reference proteome</keyword>
<organism evidence="1 2">
    <name type="scientific">Hyalella azteca</name>
    <name type="common">Amphipod</name>
    <dbReference type="NCBI Taxonomy" id="294128"/>
    <lineage>
        <taxon>Eukaryota</taxon>
        <taxon>Metazoa</taxon>
        <taxon>Ecdysozoa</taxon>
        <taxon>Arthropoda</taxon>
        <taxon>Crustacea</taxon>
        <taxon>Multicrustacea</taxon>
        <taxon>Malacostraca</taxon>
        <taxon>Eumalacostraca</taxon>
        <taxon>Peracarida</taxon>
        <taxon>Amphipoda</taxon>
        <taxon>Senticaudata</taxon>
        <taxon>Talitrida</taxon>
        <taxon>Talitroidea</taxon>
        <taxon>Hyalellidae</taxon>
        <taxon>Hyalella</taxon>
    </lineage>
</organism>
<sequence>MVEAMPAMLTNFVRNVRQFENNKQIAYLAELVEKRLGTYRPLPFVGAEVPTPMLTYQRDEQAPPDEDEVVEMSLRLKVVGLLMPVIVDYLDVAKHFYDPIFRT</sequence>
<dbReference type="AlphaFoldDB" id="A0A8B7PP65"/>
<evidence type="ECO:0000313" key="1">
    <source>
        <dbReference type="Proteomes" id="UP000694843"/>
    </source>
</evidence>
<dbReference type="Proteomes" id="UP000694843">
    <property type="component" value="Unplaced"/>
</dbReference>
<accession>A0A8B7PP65</accession>
<reference evidence="2" key="1">
    <citation type="submission" date="2025-08" db="UniProtKB">
        <authorList>
            <consortium name="RefSeq"/>
        </authorList>
    </citation>
    <scope>IDENTIFICATION</scope>
    <source>
        <tissue evidence="2">Whole organism</tissue>
    </source>
</reference>
<protein>
    <submittedName>
        <fullName evidence="2">Uncharacterized protein LOC108683211</fullName>
    </submittedName>
</protein>
<evidence type="ECO:0000313" key="2">
    <source>
        <dbReference type="RefSeq" id="XP_018027993.1"/>
    </source>
</evidence>
<dbReference type="KEGG" id="hazt:108683211"/>
<proteinExistence type="predicted"/>
<dbReference type="OrthoDB" id="10290709at2759"/>
<dbReference type="RefSeq" id="XP_018027993.1">
    <property type="nucleotide sequence ID" value="XM_018172504.2"/>
</dbReference>
<name>A0A8B7PP65_HYAAZ</name>
<gene>
    <name evidence="2" type="primary">LOC108683211</name>
</gene>